<evidence type="ECO:0000313" key="4">
    <source>
        <dbReference type="Proteomes" id="UP000627715"/>
    </source>
</evidence>
<dbReference type="InterPro" id="IPR019734">
    <property type="entry name" value="TPR_rpt"/>
</dbReference>
<feature type="transmembrane region" description="Helical" evidence="2">
    <location>
        <begin position="43"/>
        <end position="64"/>
    </location>
</feature>
<keyword evidence="2" id="KW-1133">Transmembrane helix</keyword>
<organism evidence="3 4">
    <name type="scientific">Pseudohongiella nitratireducens</name>
    <dbReference type="NCBI Taxonomy" id="1768907"/>
    <lineage>
        <taxon>Bacteria</taxon>
        <taxon>Pseudomonadati</taxon>
        <taxon>Pseudomonadota</taxon>
        <taxon>Gammaproteobacteria</taxon>
        <taxon>Pseudomonadales</taxon>
        <taxon>Pseudohongiellaceae</taxon>
        <taxon>Pseudohongiella</taxon>
    </lineage>
</organism>
<evidence type="ECO:0008006" key="5">
    <source>
        <dbReference type="Google" id="ProtNLM"/>
    </source>
</evidence>
<comment type="caution">
    <text evidence="3">The sequence shown here is derived from an EMBL/GenBank/DDBJ whole genome shotgun (WGS) entry which is preliminary data.</text>
</comment>
<dbReference type="Pfam" id="PF13181">
    <property type="entry name" value="TPR_8"/>
    <property type="match status" value="1"/>
</dbReference>
<dbReference type="EMBL" id="BMIY01000002">
    <property type="protein sequence ID" value="GGG49986.1"/>
    <property type="molecule type" value="Genomic_DNA"/>
</dbReference>
<feature type="compositionally biased region" description="Polar residues" evidence="1">
    <location>
        <begin position="160"/>
        <end position="198"/>
    </location>
</feature>
<dbReference type="AlphaFoldDB" id="A0A917LPX3"/>
<feature type="compositionally biased region" description="Low complexity" evidence="1">
    <location>
        <begin position="96"/>
        <end position="110"/>
    </location>
</feature>
<dbReference type="InterPro" id="IPR011990">
    <property type="entry name" value="TPR-like_helical_dom_sf"/>
</dbReference>
<evidence type="ECO:0000256" key="1">
    <source>
        <dbReference type="SAM" id="MobiDB-lite"/>
    </source>
</evidence>
<protein>
    <recommendedName>
        <fullName evidence="5">Tetratricopeptide repeat protein</fullName>
    </recommendedName>
</protein>
<dbReference type="Gene3D" id="1.25.40.10">
    <property type="entry name" value="Tetratricopeptide repeat domain"/>
    <property type="match status" value="2"/>
</dbReference>
<proteinExistence type="predicted"/>
<evidence type="ECO:0000256" key="2">
    <source>
        <dbReference type="SAM" id="Phobius"/>
    </source>
</evidence>
<reference evidence="3" key="1">
    <citation type="journal article" date="2014" name="Int. J. Syst. Evol. Microbiol.">
        <title>Complete genome sequence of Corynebacterium casei LMG S-19264T (=DSM 44701T), isolated from a smear-ripened cheese.</title>
        <authorList>
            <consortium name="US DOE Joint Genome Institute (JGI-PGF)"/>
            <person name="Walter F."/>
            <person name="Albersmeier A."/>
            <person name="Kalinowski J."/>
            <person name="Ruckert C."/>
        </authorList>
    </citation>
    <scope>NUCLEOTIDE SEQUENCE</scope>
    <source>
        <strain evidence="3">CGMCC 1.15425</strain>
    </source>
</reference>
<name>A0A917LPX3_9GAMM</name>
<dbReference type="SMART" id="SM00028">
    <property type="entry name" value="TPR"/>
    <property type="match status" value="3"/>
</dbReference>
<gene>
    <name evidence="3" type="ORF">GCM10011403_03860</name>
</gene>
<dbReference type="RefSeq" id="WP_068812045.1">
    <property type="nucleotide sequence ID" value="NZ_BMIY01000002.1"/>
</dbReference>
<evidence type="ECO:0000313" key="3">
    <source>
        <dbReference type="EMBL" id="GGG49986.1"/>
    </source>
</evidence>
<reference evidence="3" key="2">
    <citation type="submission" date="2020-09" db="EMBL/GenBank/DDBJ databases">
        <authorList>
            <person name="Sun Q."/>
            <person name="Zhou Y."/>
        </authorList>
    </citation>
    <scope>NUCLEOTIDE SEQUENCE</scope>
    <source>
        <strain evidence="3">CGMCC 1.15425</strain>
    </source>
</reference>
<feature type="region of interest" description="Disordered" evidence="1">
    <location>
        <begin position="144"/>
        <end position="206"/>
    </location>
</feature>
<feature type="region of interest" description="Disordered" evidence="1">
    <location>
        <begin position="95"/>
        <end position="118"/>
    </location>
</feature>
<dbReference type="OrthoDB" id="5406098at2"/>
<dbReference type="Proteomes" id="UP000627715">
    <property type="component" value="Unassembled WGS sequence"/>
</dbReference>
<sequence length="409" mass="43264">MSLVNDMLKDLDARRRGVPVKGNAAKKLTPASERQRRSESSKLPLIITCAVAVVVILFILWVLLSDRGNSGQLADLRSGTERSGTEIGAAVDDVVSSAGQQSQSGSANNAMTEGSGNTGNEAATIAALQARLAELEAANRAGAALTNPNDASPAGGWNSVDWTGNTQSGTQTVSDNSGSQQSTASGNLAPMTESQSLQPAAAEPVIERQSREMPLSERDRLQVQDALTLWSQGQQLTALQMLDGFAYENPEAHQSRETLAKLLIQQGEIERALQAAELGLQISPAHPGYKKVKARILLGQSEVPDALALLAATPPSVANDPEYHNLLATAQLAGGEYTDAIESYQSLLRLADPRIDTAPLLYGLGSAHLRVGNAAEARQVYQQALQQPGLSANLRAQIERRLASPTPAQ</sequence>
<keyword evidence="4" id="KW-1185">Reference proteome</keyword>
<dbReference type="Pfam" id="PF14559">
    <property type="entry name" value="TPR_19"/>
    <property type="match status" value="1"/>
</dbReference>
<accession>A0A917LPX3</accession>
<keyword evidence="2" id="KW-0812">Transmembrane</keyword>
<keyword evidence="2" id="KW-0472">Membrane</keyword>
<dbReference type="SUPFAM" id="SSF48452">
    <property type="entry name" value="TPR-like"/>
    <property type="match status" value="1"/>
</dbReference>